<keyword evidence="2" id="KW-0418">Kinase</keyword>
<keyword evidence="1" id="KW-0808">Transferase</keyword>
<reference evidence="3 4" key="2">
    <citation type="submission" date="2018-11" db="EMBL/GenBank/DDBJ databases">
        <authorList>
            <consortium name="Pathogen Informatics"/>
        </authorList>
    </citation>
    <scope>NUCLEOTIDE SEQUENCE [LARGE SCALE GENOMIC DNA]</scope>
</reference>
<evidence type="ECO:0000313" key="4">
    <source>
        <dbReference type="Proteomes" id="UP000267096"/>
    </source>
</evidence>
<dbReference type="PANTHER" id="PTHR32463:SF0">
    <property type="entry name" value="L-FUCOSE KINASE"/>
    <property type="match status" value="1"/>
</dbReference>
<evidence type="ECO:0000313" key="5">
    <source>
        <dbReference type="WBParaSite" id="ASIM_0002149101-mRNA-1"/>
    </source>
</evidence>
<dbReference type="OrthoDB" id="271303at2759"/>
<dbReference type="AlphaFoldDB" id="A0A0M3KKG1"/>
<proteinExistence type="predicted"/>
<gene>
    <name evidence="3" type="ORF">ASIM_LOCUS20859</name>
</gene>
<evidence type="ECO:0000256" key="2">
    <source>
        <dbReference type="ARBA" id="ARBA00022777"/>
    </source>
</evidence>
<dbReference type="Gene3D" id="3.30.230.120">
    <property type="match status" value="1"/>
</dbReference>
<dbReference type="Proteomes" id="UP000267096">
    <property type="component" value="Unassembled WGS sequence"/>
</dbReference>
<sequence length="114" mass="12821">DVVRKWFARDEQITATLESLAENAEESARLIQQGVFPMVQVERYYESKKRLAPGCEPIFVKKLIDDLKSAGLVEAAWLSGAGGGGFLCVWLMDGISRHILTEYLRKNDVSFNDI</sequence>
<dbReference type="GO" id="GO:0050201">
    <property type="term" value="F:fucokinase activity"/>
    <property type="evidence" value="ECO:0007669"/>
    <property type="project" value="TreeGrafter"/>
</dbReference>
<organism evidence="5">
    <name type="scientific">Anisakis simplex</name>
    <name type="common">Herring worm</name>
    <dbReference type="NCBI Taxonomy" id="6269"/>
    <lineage>
        <taxon>Eukaryota</taxon>
        <taxon>Metazoa</taxon>
        <taxon>Ecdysozoa</taxon>
        <taxon>Nematoda</taxon>
        <taxon>Chromadorea</taxon>
        <taxon>Rhabditida</taxon>
        <taxon>Spirurina</taxon>
        <taxon>Ascaridomorpha</taxon>
        <taxon>Ascaridoidea</taxon>
        <taxon>Anisakidae</taxon>
        <taxon>Anisakis</taxon>
        <taxon>Anisakis simplex complex</taxon>
    </lineage>
</organism>
<dbReference type="PANTHER" id="PTHR32463">
    <property type="entry name" value="L-FUCOSE KINASE"/>
    <property type="match status" value="1"/>
</dbReference>
<accession>A0A0M3KKG1</accession>
<evidence type="ECO:0000313" key="3">
    <source>
        <dbReference type="EMBL" id="VDK80382.1"/>
    </source>
</evidence>
<dbReference type="SUPFAM" id="SSF55060">
    <property type="entry name" value="GHMP Kinase, C-terminal domain"/>
    <property type="match status" value="1"/>
</dbReference>
<dbReference type="InterPro" id="IPR036554">
    <property type="entry name" value="GHMP_kinase_C_sf"/>
</dbReference>
<name>A0A0M3KKG1_ANISI</name>
<evidence type="ECO:0000256" key="1">
    <source>
        <dbReference type="ARBA" id="ARBA00022679"/>
    </source>
</evidence>
<protein>
    <submittedName>
        <fullName evidence="5">L-fucose kinase (inferred by orthology to a human protein)</fullName>
    </submittedName>
</protein>
<dbReference type="WBParaSite" id="ASIM_0002149101-mRNA-1">
    <property type="protein sequence ID" value="ASIM_0002149101-mRNA-1"/>
    <property type="gene ID" value="ASIM_0002149101"/>
</dbReference>
<dbReference type="InterPro" id="IPR052203">
    <property type="entry name" value="GHMP_Kinase-Related"/>
</dbReference>
<reference evidence="5" key="1">
    <citation type="submission" date="2017-02" db="UniProtKB">
        <authorList>
            <consortium name="WormBaseParasite"/>
        </authorList>
    </citation>
    <scope>IDENTIFICATION</scope>
</reference>
<dbReference type="EMBL" id="UYRR01041016">
    <property type="protein sequence ID" value="VDK80382.1"/>
    <property type="molecule type" value="Genomic_DNA"/>
</dbReference>
<keyword evidence="4" id="KW-1185">Reference proteome</keyword>
<dbReference type="GO" id="GO:0042352">
    <property type="term" value="P:GDP-L-fucose salvage"/>
    <property type="evidence" value="ECO:0007669"/>
    <property type="project" value="TreeGrafter"/>
</dbReference>